<dbReference type="AlphaFoldDB" id="A0A917VDG3"/>
<evidence type="ECO:0000256" key="5">
    <source>
        <dbReference type="SAM" id="Phobius"/>
    </source>
</evidence>
<feature type="transmembrane region" description="Helical" evidence="5">
    <location>
        <begin position="89"/>
        <end position="106"/>
    </location>
</feature>
<dbReference type="GO" id="GO:0016020">
    <property type="term" value="C:membrane"/>
    <property type="evidence" value="ECO:0007669"/>
    <property type="project" value="UniProtKB-SubCell"/>
</dbReference>
<feature type="transmembrane region" description="Helical" evidence="5">
    <location>
        <begin position="271"/>
        <end position="296"/>
    </location>
</feature>
<organism evidence="7 8">
    <name type="scientific">Nocardia camponoti</name>
    <dbReference type="NCBI Taxonomy" id="1616106"/>
    <lineage>
        <taxon>Bacteria</taxon>
        <taxon>Bacillati</taxon>
        <taxon>Actinomycetota</taxon>
        <taxon>Actinomycetes</taxon>
        <taxon>Mycobacteriales</taxon>
        <taxon>Nocardiaceae</taxon>
        <taxon>Nocardia</taxon>
    </lineage>
</organism>
<feature type="domain" description="Integral membrane bound transporter" evidence="6">
    <location>
        <begin position="229"/>
        <end position="350"/>
    </location>
</feature>
<gene>
    <name evidence="7" type="ORF">GCM10011591_41850</name>
</gene>
<keyword evidence="8" id="KW-1185">Reference proteome</keyword>
<comment type="subcellular location">
    <subcellularLocation>
        <location evidence="1">Membrane</location>
        <topology evidence="1">Multi-pass membrane protein</topology>
    </subcellularLocation>
</comment>
<keyword evidence="2 5" id="KW-0812">Transmembrane</keyword>
<feature type="transmembrane region" description="Helical" evidence="5">
    <location>
        <begin position="60"/>
        <end position="77"/>
    </location>
</feature>
<feature type="transmembrane region" description="Helical" evidence="5">
    <location>
        <begin position="341"/>
        <end position="359"/>
    </location>
</feature>
<evidence type="ECO:0000256" key="1">
    <source>
        <dbReference type="ARBA" id="ARBA00004141"/>
    </source>
</evidence>
<keyword evidence="4 5" id="KW-0472">Membrane</keyword>
<reference evidence="7" key="1">
    <citation type="journal article" date="2014" name="Int. J. Syst. Evol. Microbiol.">
        <title>Complete genome sequence of Corynebacterium casei LMG S-19264T (=DSM 44701T), isolated from a smear-ripened cheese.</title>
        <authorList>
            <consortium name="US DOE Joint Genome Institute (JGI-PGF)"/>
            <person name="Walter F."/>
            <person name="Albersmeier A."/>
            <person name="Kalinowski J."/>
            <person name="Ruckert C."/>
        </authorList>
    </citation>
    <scope>NUCLEOTIDE SEQUENCE</scope>
    <source>
        <strain evidence="7">CGMCC 4.7278</strain>
    </source>
</reference>
<evidence type="ECO:0000313" key="8">
    <source>
        <dbReference type="Proteomes" id="UP000612956"/>
    </source>
</evidence>
<feature type="transmembrane region" description="Helical" evidence="5">
    <location>
        <begin position="308"/>
        <end position="329"/>
    </location>
</feature>
<accession>A0A917VDG3</accession>
<evidence type="ECO:0000256" key="2">
    <source>
        <dbReference type="ARBA" id="ARBA00022692"/>
    </source>
</evidence>
<name>A0A917VDG3_9NOCA</name>
<feature type="transmembrane region" description="Helical" evidence="5">
    <location>
        <begin position="161"/>
        <end position="186"/>
    </location>
</feature>
<evidence type="ECO:0000256" key="3">
    <source>
        <dbReference type="ARBA" id="ARBA00022989"/>
    </source>
</evidence>
<evidence type="ECO:0000313" key="7">
    <source>
        <dbReference type="EMBL" id="GGK65223.1"/>
    </source>
</evidence>
<dbReference type="Proteomes" id="UP000612956">
    <property type="component" value="Unassembled WGS sequence"/>
</dbReference>
<comment type="caution">
    <text evidence="7">The sequence shown here is derived from an EMBL/GenBank/DDBJ whole genome shotgun (WGS) entry which is preliminary data.</text>
</comment>
<reference evidence="7" key="2">
    <citation type="submission" date="2020-09" db="EMBL/GenBank/DDBJ databases">
        <authorList>
            <person name="Sun Q."/>
            <person name="Zhou Y."/>
        </authorList>
    </citation>
    <scope>NUCLEOTIDE SEQUENCE</scope>
    <source>
        <strain evidence="7">CGMCC 4.7278</strain>
    </source>
</reference>
<protein>
    <recommendedName>
        <fullName evidence="6">Integral membrane bound transporter domain-containing protein</fullName>
    </recommendedName>
</protein>
<evidence type="ECO:0000259" key="6">
    <source>
        <dbReference type="Pfam" id="PF13515"/>
    </source>
</evidence>
<evidence type="ECO:0000256" key="4">
    <source>
        <dbReference type="ARBA" id="ARBA00023136"/>
    </source>
</evidence>
<keyword evidence="3 5" id="KW-1133">Transmembrane helix</keyword>
<sequence>MTEPEERSWRSIVNAGVASGRSTLAEVARWKSVEFNVLRLLAAGLAVSVPIAIGDLAGDLAAGMVAALGALLMSSSGHNGSLRHRVIDLANTLVIGCIAVAVGAWSSGLSAVASSTVIVVGSIIAAIFGGLSPLAAKITTLSIVFGIIGASLGPHTTTTMLVKYAALGGIGAGALALLAFGIGHLLGLREPPGPARVPPADRIRAWSAKLRTLQGWQYVLRLGSSLIVAEILAHHLRGTHSYWIVLTVALVVQRDHNAALTHSLQRGLGTAIGVFLGALFLVSIPTWLLVVTIGMIGAARPYLRAANYTAYAMVMTPLVAVFTGLGAPMTADILRERLVDTVIGCVISVTVGLAAWRWVHAPRR</sequence>
<dbReference type="InterPro" id="IPR049453">
    <property type="entry name" value="Memb_transporter_dom"/>
</dbReference>
<feature type="transmembrane region" description="Helical" evidence="5">
    <location>
        <begin position="37"/>
        <end position="54"/>
    </location>
</feature>
<dbReference type="EMBL" id="BMMW01000004">
    <property type="protein sequence ID" value="GGK65223.1"/>
    <property type="molecule type" value="Genomic_DNA"/>
</dbReference>
<dbReference type="RefSeq" id="WP_188830715.1">
    <property type="nucleotide sequence ID" value="NZ_BMMW01000004.1"/>
</dbReference>
<dbReference type="Pfam" id="PF13515">
    <property type="entry name" value="FUSC_2"/>
    <property type="match status" value="1"/>
</dbReference>
<proteinExistence type="predicted"/>